<accession>A0A7K2IYB3</accession>
<comment type="cofactor">
    <cofactor evidence="1">
        <name>[3Fe-4S] cluster</name>
        <dbReference type="ChEBI" id="CHEBI:21137"/>
    </cofactor>
</comment>
<reference evidence="10 11" key="1">
    <citation type="journal article" date="2019" name="Nat. Commun.">
        <title>The antimicrobial potential of Streptomyces from insect microbiomes.</title>
        <authorList>
            <person name="Chevrette M.G."/>
            <person name="Carlson C.M."/>
            <person name="Ortega H.E."/>
            <person name="Thomas C."/>
            <person name="Ananiev G.E."/>
            <person name="Barns K.J."/>
            <person name="Book A.J."/>
            <person name="Cagnazzo J."/>
            <person name="Carlos C."/>
            <person name="Flanigan W."/>
            <person name="Grubbs K.J."/>
            <person name="Horn H.A."/>
            <person name="Hoffmann F.M."/>
            <person name="Klassen J.L."/>
            <person name="Knack J.J."/>
            <person name="Lewin G.R."/>
            <person name="McDonald B.R."/>
            <person name="Muller L."/>
            <person name="Melo W.G.P."/>
            <person name="Pinto-Tomas A.A."/>
            <person name="Schmitz A."/>
            <person name="Wendt-Pienkowski E."/>
            <person name="Wildman S."/>
            <person name="Zhao M."/>
            <person name="Zhang F."/>
            <person name="Bugni T.S."/>
            <person name="Andes D.R."/>
            <person name="Pupo M.T."/>
            <person name="Currie C.R."/>
        </authorList>
    </citation>
    <scope>NUCLEOTIDE SEQUENCE [LARGE SCALE GENOMIC DNA]</scope>
    <source>
        <strain evidence="10 11">SID5840</strain>
    </source>
</reference>
<evidence type="ECO:0000256" key="6">
    <source>
        <dbReference type="ARBA" id="ARBA00023014"/>
    </source>
</evidence>
<dbReference type="Gene3D" id="3.30.70.20">
    <property type="match status" value="1"/>
</dbReference>
<dbReference type="Pfam" id="PF13459">
    <property type="entry name" value="Fer4_15"/>
    <property type="match status" value="1"/>
</dbReference>
<sequence>MVTPTDSTLRLSADREVCVGAGQCVRAAPDLFDQDDDGLVVVLRADVPTEASTGARTAADWCPSGAVTAHEPS</sequence>
<dbReference type="Proteomes" id="UP000467124">
    <property type="component" value="Unassembled WGS sequence"/>
</dbReference>
<dbReference type="GO" id="GO:0009055">
    <property type="term" value="F:electron transfer activity"/>
    <property type="evidence" value="ECO:0007669"/>
    <property type="project" value="UniProtKB-UniRule"/>
</dbReference>
<evidence type="ECO:0000313" key="10">
    <source>
        <dbReference type="EMBL" id="MYR34817.1"/>
    </source>
</evidence>
<evidence type="ECO:0000313" key="11">
    <source>
        <dbReference type="Proteomes" id="UP000467124"/>
    </source>
</evidence>
<keyword evidence="3 8" id="KW-0479">Metal-binding</keyword>
<dbReference type="RefSeq" id="WP_161111714.1">
    <property type="nucleotide sequence ID" value="NZ_WWHY01000001.1"/>
</dbReference>
<dbReference type="SUPFAM" id="SSF54862">
    <property type="entry name" value="4Fe-4S ferredoxins"/>
    <property type="match status" value="1"/>
</dbReference>
<feature type="domain" description="4Fe-4S ferredoxin-type" evidence="9">
    <location>
        <begin position="9"/>
        <end position="37"/>
    </location>
</feature>
<evidence type="ECO:0000256" key="2">
    <source>
        <dbReference type="ARBA" id="ARBA00022448"/>
    </source>
</evidence>
<dbReference type="GO" id="GO:0051538">
    <property type="term" value="F:3 iron, 4 sulfur cluster binding"/>
    <property type="evidence" value="ECO:0007669"/>
    <property type="project" value="UniProtKB-KW"/>
</dbReference>
<keyword evidence="7" id="KW-0003">3Fe-4S</keyword>
<keyword evidence="5 8" id="KW-0408">Iron</keyword>
<evidence type="ECO:0000256" key="1">
    <source>
        <dbReference type="ARBA" id="ARBA00001927"/>
    </source>
</evidence>
<evidence type="ECO:0000256" key="7">
    <source>
        <dbReference type="ARBA" id="ARBA00023291"/>
    </source>
</evidence>
<dbReference type="PANTHER" id="PTHR36923:SF3">
    <property type="entry name" value="FERREDOXIN"/>
    <property type="match status" value="1"/>
</dbReference>
<comment type="caution">
    <text evidence="10">The sequence shown here is derived from an EMBL/GenBank/DDBJ whole genome shotgun (WGS) entry which is preliminary data.</text>
</comment>
<comment type="function">
    <text evidence="8">Ferredoxins are iron-sulfur proteins that transfer electrons in a wide variety of metabolic reactions.</text>
</comment>
<dbReference type="InterPro" id="IPR017896">
    <property type="entry name" value="4Fe4S_Fe-S-bd"/>
</dbReference>
<dbReference type="PROSITE" id="PS51379">
    <property type="entry name" value="4FE4S_FER_2"/>
    <property type="match status" value="1"/>
</dbReference>
<proteinExistence type="predicted"/>
<evidence type="ECO:0000256" key="4">
    <source>
        <dbReference type="ARBA" id="ARBA00022982"/>
    </source>
</evidence>
<keyword evidence="6 8" id="KW-0411">Iron-sulfur</keyword>
<evidence type="ECO:0000256" key="3">
    <source>
        <dbReference type="ARBA" id="ARBA00022723"/>
    </source>
</evidence>
<dbReference type="EMBL" id="WWHY01000001">
    <property type="protein sequence ID" value="MYR34817.1"/>
    <property type="molecule type" value="Genomic_DNA"/>
</dbReference>
<dbReference type="PRINTS" id="PR00352">
    <property type="entry name" value="3FE4SFRDOXIN"/>
</dbReference>
<evidence type="ECO:0000256" key="8">
    <source>
        <dbReference type="RuleBase" id="RU368020"/>
    </source>
</evidence>
<dbReference type="AlphaFoldDB" id="A0A7K2IYB3"/>
<dbReference type="PANTHER" id="PTHR36923">
    <property type="entry name" value="FERREDOXIN"/>
    <property type="match status" value="1"/>
</dbReference>
<dbReference type="InterPro" id="IPR001080">
    <property type="entry name" value="3Fe4S_ferredoxin"/>
</dbReference>
<organism evidence="10 11">
    <name type="scientific">Nocardiopsis alba</name>
    <dbReference type="NCBI Taxonomy" id="53437"/>
    <lineage>
        <taxon>Bacteria</taxon>
        <taxon>Bacillati</taxon>
        <taxon>Actinomycetota</taxon>
        <taxon>Actinomycetes</taxon>
        <taxon>Streptosporangiales</taxon>
        <taxon>Nocardiopsidaceae</taxon>
        <taxon>Nocardiopsis</taxon>
    </lineage>
</organism>
<dbReference type="InterPro" id="IPR051269">
    <property type="entry name" value="Fe-S_cluster_ET"/>
</dbReference>
<name>A0A7K2IYB3_9ACTN</name>
<keyword evidence="2 8" id="KW-0813">Transport</keyword>
<dbReference type="GO" id="GO:0005506">
    <property type="term" value="F:iron ion binding"/>
    <property type="evidence" value="ECO:0007669"/>
    <property type="project" value="UniProtKB-UniRule"/>
</dbReference>
<evidence type="ECO:0000259" key="9">
    <source>
        <dbReference type="PROSITE" id="PS51379"/>
    </source>
</evidence>
<gene>
    <name evidence="10" type="ORF">GTW20_21805</name>
</gene>
<evidence type="ECO:0000256" key="5">
    <source>
        <dbReference type="ARBA" id="ARBA00023004"/>
    </source>
</evidence>
<keyword evidence="4 8" id="KW-0249">Electron transport</keyword>
<protein>
    <recommendedName>
        <fullName evidence="8">Ferredoxin</fullName>
    </recommendedName>
</protein>